<dbReference type="AlphaFoldDB" id="A0AA38HI13"/>
<keyword evidence="2 6" id="KW-0813">Transport</keyword>
<evidence type="ECO:0000256" key="5">
    <source>
        <dbReference type="ARBA" id="ARBA00071118"/>
    </source>
</evidence>
<dbReference type="InterPro" id="IPR004907">
    <property type="entry name" value="ATPase_V1-cplx_csu"/>
</dbReference>
<dbReference type="Pfam" id="PF03223">
    <property type="entry name" value="V-ATPase_C"/>
    <property type="match status" value="1"/>
</dbReference>
<protein>
    <recommendedName>
        <fullName evidence="5 6">V-type proton ATPase subunit C</fullName>
    </recommendedName>
</protein>
<keyword evidence="8" id="KW-1185">Reference proteome</keyword>
<keyword evidence="4 6" id="KW-0406">Ion transport</keyword>
<dbReference type="Gene3D" id="3.30.70.100">
    <property type="match status" value="1"/>
</dbReference>
<dbReference type="FunFam" id="3.30.70.100:FF:000002">
    <property type="entry name" value="V-type proton ATPase subunit C"/>
    <property type="match status" value="1"/>
</dbReference>
<evidence type="ECO:0000256" key="6">
    <source>
        <dbReference type="RuleBase" id="RU364010"/>
    </source>
</evidence>
<proteinExistence type="inferred from homology"/>
<comment type="caution">
    <text evidence="7">The sequence shown here is derived from an EMBL/GenBank/DDBJ whole genome shotgun (WGS) entry which is preliminary data.</text>
</comment>
<sequence length="392" mass="45239">MARKDSSKENIHFLVSGPLPEGVKDTYFIQRLIKHSTYRGNPIYSFKEVIIPDFKVGTLDSLIALSDDVRKYDLTCESLLKKLVKFLKEILDTVKFEKAIKVQGKTFEEFLKHFSWDVKKYYNVNLVKVVEEIAIPVLRMESRTKEKITTYQNCKTDNKFEKTKSGSLASKRLNDIVKREHVVLGSEYLTTLFVAVPRHLEKEWMANYESLTELVVPQSSQKIATDSEFTLYSVTLFKRVVEAFTEKAKLEKFIVRDFVYDPQTSDSQVQEVKQKDAQRNHVWASSVRWARRYLEEAFIYWFQLKVIFVIIEATLNYGLPPRFQCFLVSPVSSKQLKKTRASLLAVFDHLKSPNFDSHSSGGLEEGVDSVAFAGSAEYLPYTSLTISVNFHL</sequence>
<evidence type="ECO:0000313" key="8">
    <source>
        <dbReference type="Proteomes" id="UP001168821"/>
    </source>
</evidence>
<keyword evidence="3 6" id="KW-0375">Hydrogen ion transport</keyword>
<dbReference type="Gene3D" id="1.20.1460.10">
    <property type="entry name" value="subunit c (vma5p) of the yeast v-atpase, domain 2"/>
    <property type="match status" value="1"/>
</dbReference>
<reference evidence="7" key="1">
    <citation type="journal article" date="2023" name="G3 (Bethesda)">
        <title>Whole genome assemblies of Zophobas morio and Tenebrio molitor.</title>
        <authorList>
            <person name="Kaur S."/>
            <person name="Stinson S.A."/>
            <person name="diCenzo G.C."/>
        </authorList>
    </citation>
    <scope>NUCLEOTIDE SEQUENCE</scope>
    <source>
        <strain evidence="7">QUZm001</strain>
    </source>
</reference>
<dbReference type="SUPFAM" id="SSF118203">
    <property type="entry name" value="Vacuolar ATP synthase subunit C"/>
    <property type="match status" value="1"/>
</dbReference>
<dbReference type="Gene3D" id="3.30.70.1180">
    <property type="entry name" value="Vacuolar atp synthase subunit c, domain 1"/>
    <property type="match status" value="1"/>
</dbReference>
<comment type="subunit">
    <text evidence="6">V-ATPase is a heteromultimeric enzyme made up of two complexes: the ATP-hydrolytic V1 complex and the proton translocation V0 complex. The V1 complex consists of three catalytic AB heterodimers that form a heterohexamer, three peripheral stalks each consisting of EG heterodimers, one central rotor including subunits D and F, and the regulatory subunits C and H. The proton translocation complex V0 consists of the proton transport subunit a, a ring of proteolipid subunits c9c'', rotary subunit d, subunits e and f, and two accessory subunits.</text>
</comment>
<comment type="similarity">
    <text evidence="1 6">Belongs to the V-ATPase C subunit family.</text>
</comment>
<evidence type="ECO:0000256" key="3">
    <source>
        <dbReference type="ARBA" id="ARBA00022781"/>
    </source>
</evidence>
<dbReference type="GO" id="GO:0000221">
    <property type="term" value="C:vacuolar proton-transporting V-type ATPase, V1 domain"/>
    <property type="evidence" value="ECO:0007669"/>
    <property type="project" value="TreeGrafter"/>
</dbReference>
<evidence type="ECO:0000256" key="2">
    <source>
        <dbReference type="ARBA" id="ARBA00022448"/>
    </source>
</evidence>
<dbReference type="InterPro" id="IPR036132">
    <property type="entry name" value="Vac_ATP_synth_c_sf"/>
</dbReference>
<accession>A0AA38HI13</accession>
<evidence type="ECO:0000256" key="1">
    <source>
        <dbReference type="ARBA" id="ARBA00006138"/>
    </source>
</evidence>
<evidence type="ECO:0000256" key="4">
    <source>
        <dbReference type="ARBA" id="ARBA00023065"/>
    </source>
</evidence>
<dbReference type="EMBL" id="JALNTZ010004108">
    <property type="protein sequence ID" value="KAJ3615495.1"/>
    <property type="molecule type" value="Genomic_DNA"/>
</dbReference>
<dbReference type="PANTHER" id="PTHR10137">
    <property type="entry name" value="V-TYPE PROTON ATPASE SUBUNIT C"/>
    <property type="match status" value="1"/>
</dbReference>
<name>A0AA38HI13_9CUCU</name>
<dbReference type="CDD" id="cd14785">
    <property type="entry name" value="V-ATPase_C"/>
    <property type="match status" value="1"/>
</dbReference>
<evidence type="ECO:0000313" key="7">
    <source>
        <dbReference type="EMBL" id="KAJ3615495.1"/>
    </source>
</evidence>
<dbReference type="GO" id="GO:0046961">
    <property type="term" value="F:proton-transporting ATPase activity, rotational mechanism"/>
    <property type="evidence" value="ECO:0007669"/>
    <property type="project" value="InterPro"/>
</dbReference>
<dbReference type="PANTHER" id="PTHR10137:SF0">
    <property type="entry name" value="V-TYPE PROTON ATPASE SUBUNIT C"/>
    <property type="match status" value="1"/>
</dbReference>
<gene>
    <name evidence="7" type="ORF">Zmor_016373</name>
</gene>
<organism evidence="7 8">
    <name type="scientific">Zophobas morio</name>
    <dbReference type="NCBI Taxonomy" id="2755281"/>
    <lineage>
        <taxon>Eukaryota</taxon>
        <taxon>Metazoa</taxon>
        <taxon>Ecdysozoa</taxon>
        <taxon>Arthropoda</taxon>
        <taxon>Hexapoda</taxon>
        <taxon>Insecta</taxon>
        <taxon>Pterygota</taxon>
        <taxon>Neoptera</taxon>
        <taxon>Endopterygota</taxon>
        <taxon>Coleoptera</taxon>
        <taxon>Polyphaga</taxon>
        <taxon>Cucujiformia</taxon>
        <taxon>Tenebrionidae</taxon>
        <taxon>Zophobas</taxon>
    </lineage>
</organism>
<dbReference type="Proteomes" id="UP001168821">
    <property type="component" value="Unassembled WGS sequence"/>
</dbReference>
<comment type="function">
    <text evidence="6">Subunit of the V1 complex of vacuolar(H+)-ATPase (V-ATPase), a multisubunit enzyme composed of a peripheral complex (V1) that hydrolyzes ATP and a membrane integral complex (V0) that translocates protons. V-ATPase is responsible for acidifying and maintaining the pH of intracellular compartments and in some cell types, is targeted to the plasma membrane, where it is responsible for acidifying the extracellular environment. Subunit C is necessary for the assembly of the catalytic sector of the enzyme and is likely to have a specific function in its catalytic activity.</text>
</comment>